<keyword evidence="4" id="KW-0560">Oxidoreductase</keyword>
<dbReference type="InterPro" id="IPR046346">
    <property type="entry name" value="Aminoacid_DH-like_N_sf"/>
</dbReference>
<protein>
    <submittedName>
        <fullName evidence="4">Quinate/shikimate dehydrogenase (NAD(+))</fullName>
        <ecNumber evidence="4">1.1.1.-</ecNumber>
    </submittedName>
</protein>
<evidence type="ECO:0000313" key="5">
    <source>
        <dbReference type="Proteomes" id="UP000679307"/>
    </source>
</evidence>
<organism evidence="4 5">
    <name type="scientific">Nocardioides aquaticus</name>
    <dbReference type="NCBI Taxonomy" id="160826"/>
    <lineage>
        <taxon>Bacteria</taxon>
        <taxon>Bacillati</taxon>
        <taxon>Actinomycetota</taxon>
        <taxon>Actinomycetes</taxon>
        <taxon>Propionibacteriales</taxon>
        <taxon>Nocardioidaceae</taxon>
        <taxon>Nocardioides</taxon>
    </lineage>
</organism>
<dbReference type="InterPro" id="IPR013708">
    <property type="entry name" value="Shikimate_DH-bd_N"/>
</dbReference>
<sequence>MSTHYRVALLGHGIGPSLTPALHEQEAALLGLDYRYETVDLIGDPDVDLGALLTRLEGEGFAAVNVTHPFKVAVLDHVASTSAVVERIGSANLVLLDGTGDPGSPHRRAHNTDVTGFGAGLVAFLGDRPRGRVLQVGAGGAGRATAYALLDLGFDEVVVHDRDPVAAAALVERFAPTSGGRMLASEDDLATWVTDVDGVVHVTPMGMAEHPGVAFDPTVLREGAWVAEVVYRPLETELLRRARARGADTLDGGLMAVGQAVDSLRLITGREPDRDRMTEHFRALVRSLESDGAA</sequence>
<dbReference type="EMBL" id="CP075371">
    <property type="protein sequence ID" value="QVT77839.1"/>
    <property type="molecule type" value="Genomic_DNA"/>
</dbReference>
<dbReference type="SUPFAM" id="SSF53223">
    <property type="entry name" value="Aminoacid dehydrogenase-like, N-terminal domain"/>
    <property type="match status" value="1"/>
</dbReference>
<dbReference type="CDD" id="cd01065">
    <property type="entry name" value="NAD_bind_Shikimate_DH"/>
    <property type="match status" value="1"/>
</dbReference>
<accession>A0ABX8EC76</accession>
<evidence type="ECO:0000256" key="1">
    <source>
        <dbReference type="ARBA" id="ARBA00004871"/>
    </source>
</evidence>
<dbReference type="Gene3D" id="3.40.50.10860">
    <property type="entry name" value="Leucine Dehydrogenase, chain A, domain 1"/>
    <property type="match status" value="1"/>
</dbReference>
<keyword evidence="2" id="KW-0028">Amino-acid biosynthesis</keyword>
<feature type="domain" description="Shikimate dehydrogenase substrate binding N-terminal" evidence="3">
    <location>
        <begin position="9"/>
        <end position="94"/>
    </location>
</feature>
<dbReference type="SUPFAM" id="SSF51735">
    <property type="entry name" value="NAD(P)-binding Rossmann-fold domains"/>
    <property type="match status" value="1"/>
</dbReference>
<dbReference type="InterPro" id="IPR036291">
    <property type="entry name" value="NAD(P)-bd_dom_sf"/>
</dbReference>
<comment type="pathway">
    <text evidence="1">Metabolic intermediate biosynthesis; chorismate biosynthesis; chorismate from D-erythrose 4-phosphate and phosphoenolpyruvate: step 4/7.</text>
</comment>
<dbReference type="Gene3D" id="3.40.50.720">
    <property type="entry name" value="NAD(P)-binding Rossmann-like Domain"/>
    <property type="match status" value="1"/>
</dbReference>
<keyword evidence="5" id="KW-1185">Reference proteome</keyword>
<keyword evidence="2" id="KW-0057">Aromatic amino acid biosynthesis</keyword>
<name>A0ABX8EC76_9ACTN</name>
<dbReference type="RefSeq" id="WP_214057512.1">
    <property type="nucleotide sequence ID" value="NZ_BAAAHS010000040.1"/>
</dbReference>
<dbReference type="PANTHER" id="PTHR21089">
    <property type="entry name" value="SHIKIMATE DEHYDROGENASE"/>
    <property type="match status" value="1"/>
</dbReference>
<proteinExistence type="predicted"/>
<dbReference type="NCBIfam" id="NF009201">
    <property type="entry name" value="PRK12549.1"/>
    <property type="match status" value="1"/>
</dbReference>
<evidence type="ECO:0000256" key="2">
    <source>
        <dbReference type="ARBA" id="ARBA00023141"/>
    </source>
</evidence>
<evidence type="ECO:0000313" key="4">
    <source>
        <dbReference type="EMBL" id="QVT77839.1"/>
    </source>
</evidence>
<dbReference type="EC" id="1.1.1.-" evidence="4"/>
<gene>
    <name evidence="4" type="primary">aroE_1</name>
    <name evidence="4" type="ORF">ENKNEFLB_00208</name>
</gene>
<evidence type="ECO:0000259" key="3">
    <source>
        <dbReference type="Pfam" id="PF08501"/>
    </source>
</evidence>
<dbReference type="PANTHER" id="PTHR21089:SF1">
    <property type="entry name" value="BIFUNCTIONAL 3-DEHYDROQUINATE DEHYDRATASE_SHIKIMATE DEHYDROGENASE, CHLOROPLASTIC"/>
    <property type="match status" value="1"/>
</dbReference>
<dbReference type="GO" id="GO:0016491">
    <property type="term" value="F:oxidoreductase activity"/>
    <property type="evidence" value="ECO:0007669"/>
    <property type="project" value="UniProtKB-KW"/>
</dbReference>
<reference evidence="4 5" key="1">
    <citation type="submission" date="2021-05" db="EMBL/GenBank/DDBJ databases">
        <title>Complete genome of Nocardioides aquaticus KCTC 9944T isolated from meromictic and hypersaline Ekho Lake, Antarctica.</title>
        <authorList>
            <person name="Hwang K."/>
            <person name="Kim K.M."/>
            <person name="Choe H."/>
        </authorList>
    </citation>
    <scope>NUCLEOTIDE SEQUENCE [LARGE SCALE GENOMIC DNA]</scope>
    <source>
        <strain evidence="4 5">KCTC 9944</strain>
    </source>
</reference>
<dbReference type="InterPro" id="IPR022893">
    <property type="entry name" value="Shikimate_DH_fam"/>
</dbReference>
<dbReference type="Proteomes" id="UP000679307">
    <property type="component" value="Chromosome"/>
</dbReference>
<dbReference type="Pfam" id="PF08501">
    <property type="entry name" value="Shikimate_dh_N"/>
    <property type="match status" value="1"/>
</dbReference>